<dbReference type="KEGG" id="oho:Oweho_3133"/>
<evidence type="ECO:0000256" key="1">
    <source>
        <dbReference type="ARBA" id="ARBA00022729"/>
    </source>
</evidence>
<evidence type="ECO:0000259" key="3">
    <source>
        <dbReference type="Pfam" id="PF18962"/>
    </source>
</evidence>
<evidence type="ECO:0000256" key="2">
    <source>
        <dbReference type="SAM" id="SignalP"/>
    </source>
</evidence>
<dbReference type="InterPro" id="IPR026444">
    <property type="entry name" value="Secre_tail"/>
</dbReference>
<dbReference type="Pfam" id="PF18962">
    <property type="entry name" value="Por_Secre_tail"/>
    <property type="match status" value="1"/>
</dbReference>
<accession>G8R361</accession>
<dbReference type="HOGENOM" id="CLU_949430_0_0_10"/>
<proteinExistence type="predicted"/>
<evidence type="ECO:0000313" key="4">
    <source>
        <dbReference type="EMBL" id="AEV34086.1"/>
    </source>
</evidence>
<dbReference type="STRING" id="926562.Oweho_3133"/>
<gene>
    <name evidence="4" type="ordered locus">Oweho_3133</name>
</gene>
<feature type="chain" id="PRO_5003514589" description="Secretion system C-terminal sorting domain-containing protein" evidence="2">
    <location>
        <begin position="24"/>
        <end position="293"/>
    </location>
</feature>
<organism evidence="4 5">
    <name type="scientific">Owenweeksia hongkongensis (strain DSM 17368 / CIP 108786 / JCM 12287 / NRRL B-23963 / UST20020801)</name>
    <dbReference type="NCBI Taxonomy" id="926562"/>
    <lineage>
        <taxon>Bacteria</taxon>
        <taxon>Pseudomonadati</taxon>
        <taxon>Bacteroidota</taxon>
        <taxon>Flavobacteriia</taxon>
        <taxon>Flavobacteriales</taxon>
        <taxon>Owenweeksiaceae</taxon>
        <taxon>Owenweeksia</taxon>
    </lineage>
</organism>
<dbReference type="Proteomes" id="UP000005631">
    <property type="component" value="Chromosome"/>
</dbReference>
<feature type="domain" description="Secretion system C-terminal sorting" evidence="3">
    <location>
        <begin position="227"/>
        <end position="291"/>
    </location>
</feature>
<name>G8R361_OWEHD</name>
<dbReference type="EMBL" id="CP003156">
    <property type="protein sequence ID" value="AEV34086.1"/>
    <property type="molecule type" value="Genomic_DNA"/>
</dbReference>
<keyword evidence="5" id="KW-1185">Reference proteome</keyword>
<dbReference type="RefSeq" id="WP_014203433.1">
    <property type="nucleotide sequence ID" value="NC_016599.1"/>
</dbReference>
<sequence length="293" mass="32509">MLRKLLFATAALLSLNSYSQCIADAGPDQHWCGALGGYSMPSLGNTPSASNGQAPYIYEWSIDPISISPTTTFFTSIFLDDTTSSNPQLIDFWGREITFFLKVTDANSSVCFDTVTVTSSTLTQHTDGYFVTINAGDSVKLYEPNVWSMFPIDSVLWRPNHGLTDSNAYRPWAKPTKDIVYYSTIWDSKGCTLTGTPFLYVFVNHLGNSEFEESQIDIYPTLLKAGESLTIHLSQNLFNARVEIHDLSGRKVFSAPLENKKSEFVLSSLPKGVYLCSISTEGKVITQKKIVLE</sequence>
<reference evidence="4 5" key="1">
    <citation type="journal article" date="2012" name="Stand. Genomic Sci.">
        <title>Genome sequence of the orange-pigmented seawater bacterium Owenweeksia hongkongensis type strain (UST20020801(T)).</title>
        <authorList>
            <person name="Riedel T."/>
            <person name="Held B."/>
            <person name="Nolan M."/>
            <person name="Lucas S."/>
            <person name="Lapidus A."/>
            <person name="Tice H."/>
            <person name="Del Rio T.G."/>
            <person name="Cheng J.F."/>
            <person name="Han C."/>
            <person name="Tapia R."/>
            <person name="Goodwin L.A."/>
            <person name="Pitluck S."/>
            <person name="Liolios K."/>
            <person name="Mavromatis K."/>
            <person name="Pagani I."/>
            <person name="Ivanova N."/>
            <person name="Mikhailova N."/>
            <person name="Pati A."/>
            <person name="Chen A."/>
            <person name="Palaniappan K."/>
            <person name="Rohde M."/>
            <person name="Tindall B.J."/>
            <person name="Detter J.C."/>
            <person name="Goker M."/>
            <person name="Woyke T."/>
            <person name="Bristow J."/>
            <person name="Eisen J.A."/>
            <person name="Markowitz V."/>
            <person name="Hugenholtz P."/>
            <person name="Klenk H.P."/>
            <person name="Kyrpides N.C."/>
        </authorList>
    </citation>
    <scope>NUCLEOTIDE SEQUENCE</scope>
    <source>
        <strain evidence="5">DSM 17368 / JCM 12287 / NRRL B-23963</strain>
    </source>
</reference>
<dbReference type="NCBIfam" id="TIGR04183">
    <property type="entry name" value="Por_Secre_tail"/>
    <property type="match status" value="1"/>
</dbReference>
<evidence type="ECO:0000313" key="5">
    <source>
        <dbReference type="Proteomes" id="UP000005631"/>
    </source>
</evidence>
<dbReference type="OrthoDB" id="629570at2"/>
<dbReference type="AlphaFoldDB" id="G8R361"/>
<protein>
    <recommendedName>
        <fullName evidence="3">Secretion system C-terminal sorting domain-containing protein</fullName>
    </recommendedName>
</protein>
<keyword evidence="1 2" id="KW-0732">Signal</keyword>
<feature type="signal peptide" evidence="2">
    <location>
        <begin position="1"/>
        <end position="23"/>
    </location>
</feature>